<evidence type="ECO:0000313" key="2">
    <source>
        <dbReference type="EMBL" id="PIK41096.1"/>
    </source>
</evidence>
<evidence type="ECO:0000313" key="3">
    <source>
        <dbReference type="Proteomes" id="UP000230750"/>
    </source>
</evidence>
<organism evidence="2 3">
    <name type="scientific">Stichopus japonicus</name>
    <name type="common">Sea cucumber</name>
    <dbReference type="NCBI Taxonomy" id="307972"/>
    <lineage>
        <taxon>Eukaryota</taxon>
        <taxon>Metazoa</taxon>
        <taxon>Echinodermata</taxon>
        <taxon>Eleutherozoa</taxon>
        <taxon>Echinozoa</taxon>
        <taxon>Holothuroidea</taxon>
        <taxon>Aspidochirotacea</taxon>
        <taxon>Aspidochirotida</taxon>
        <taxon>Stichopodidae</taxon>
        <taxon>Apostichopus</taxon>
    </lineage>
</organism>
<dbReference type="Proteomes" id="UP000230750">
    <property type="component" value="Unassembled WGS sequence"/>
</dbReference>
<accession>A0A2G8JZA3</accession>
<protein>
    <submittedName>
        <fullName evidence="2">Uncharacterized protein</fullName>
    </submittedName>
</protein>
<gene>
    <name evidence="2" type="ORF">BSL78_22047</name>
</gene>
<feature type="signal peptide" evidence="1">
    <location>
        <begin position="1"/>
        <end position="25"/>
    </location>
</feature>
<reference evidence="2 3" key="1">
    <citation type="journal article" date="2017" name="PLoS Biol.">
        <title>The sea cucumber genome provides insights into morphological evolution and visceral regeneration.</title>
        <authorList>
            <person name="Zhang X."/>
            <person name="Sun L."/>
            <person name="Yuan J."/>
            <person name="Sun Y."/>
            <person name="Gao Y."/>
            <person name="Zhang L."/>
            <person name="Li S."/>
            <person name="Dai H."/>
            <person name="Hamel J.F."/>
            <person name="Liu C."/>
            <person name="Yu Y."/>
            <person name="Liu S."/>
            <person name="Lin W."/>
            <person name="Guo K."/>
            <person name="Jin S."/>
            <person name="Xu P."/>
            <person name="Storey K.B."/>
            <person name="Huan P."/>
            <person name="Zhang T."/>
            <person name="Zhou Y."/>
            <person name="Zhang J."/>
            <person name="Lin C."/>
            <person name="Li X."/>
            <person name="Xing L."/>
            <person name="Huo D."/>
            <person name="Sun M."/>
            <person name="Wang L."/>
            <person name="Mercier A."/>
            <person name="Li F."/>
            <person name="Yang H."/>
            <person name="Xiang J."/>
        </authorList>
    </citation>
    <scope>NUCLEOTIDE SEQUENCE [LARGE SCALE GENOMIC DNA]</scope>
    <source>
        <strain evidence="2">Shaxun</strain>
        <tissue evidence="2">Muscle</tissue>
    </source>
</reference>
<evidence type="ECO:0000256" key="1">
    <source>
        <dbReference type="SAM" id="SignalP"/>
    </source>
</evidence>
<name>A0A2G8JZA3_STIJA</name>
<dbReference type="AlphaFoldDB" id="A0A2G8JZA3"/>
<feature type="chain" id="PRO_5013614146" evidence="1">
    <location>
        <begin position="26"/>
        <end position="597"/>
    </location>
</feature>
<keyword evidence="3" id="KW-1185">Reference proteome</keyword>
<sequence>MIRFTSILGAIFLLLLVMGPRGSAAITVPDVCLRVTPDEVKIRLELKPSLNATSNLHKALDLTNVRCCNDPRKTCSPPRPLALSFDNVLSLVQYPIRPTSMAVNNRMNSDFDFRPDLWYSLYEFEQPFLNQSFDLRLTFDLPDAGALDVFAQLGLKHKFRTEKQAETLTSVRMRPLPPLGEDFIRTNQFLLIPEMAVDDNEYRQTTADQKEYSVLIQSPTNVIPDDPNYFDEKSQCYIDVDQLPYPKQPCMNYTGLHGNKISHDVFSENRFVQARNQPTTPCTLSFSHGSLTDTLQSISRDRKAVAFNSQESIFISISIEFGSGNKIPLAELPNEIREQTKILAVLIRNMMGASVNYMLDNLMHVIWHCISTFDREVDLQVQRLLANLELHKAKWSAIVDGYYTLQDRLYYVIYAFDLYVSTIKYIAHILAPWVDLWLSFFDMITIHVDELSAFVHSFCYFDRIPIEKSMYHRWNTIWSTVTSIEPDIEPYQLKDALYNINRTILLSALANTVIDTDITGDTDIEETEIFVTPLLTPRNSSSSTGVEVTCRAKVLQKSASEGWLSHLMKSKDSDDMLDRCLSERDVILSKYGKKTQR</sequence>
<proteinExistence type="predicted"/>
<comment type="caution">
    <text evidence="2">The sequence shown here is derived from an EMBL/GenBank/DDBJ whole genome shotgun (WGS) entry which is preliminary data.</text>
</comment>
<dbReference type="EMBL" id="MRZV01001053">
    <property type="protein sequence ID" value="PIK41096.1"/>
    <property type="molecule type" value="Genomic_DNA"/>
</dbReference>
<keyword evidence="1" id="KW-0732">Signal</keyword>